<evidence type="ECO:0000256" key="1">
    <source>
        <dbReference type="SAM" id="MobiDB-lite"/>
    </source>
</evidence>
<feature type="region of interest" description="Disordered" evidence="1">
    <location>
        <begin position="378"/>
        <end position="421"/>
    </location>
</feature>
<accession>A0ABQ5HYB0</accession>
<name>A0ABQ5HYB0_9ASTR</name>
<evidence type="ECO:0000313" key="2">
    <source>
        <dbReference type="EMBL" id="GJT92168.1"/>
    </source>
</evidence>
<evidence type="ECO:0000313" key="3">
    <source>
        <dbReference type="Proteomes" id="UP001151760"/>
    </source>
</evidence>
<sequence>MVMMMTVVVSVGWQQGGGEWVVVMERRVAASGCGDRIDRVTPITTQPSTSKPQKKQSRRKQRKDFEVPHPSDSTADVPNEEHVPTHSNDLLLSAQEITNLKLRVKKLKKKARLRTHKFKRLYKGRSRIEAIDRDAEVTLVETQRRNDENDDNLMFDTSVFDGDEIVVETEEPVINAATTTKSNPSARPKEKDAVQESSENVSTATTMVSTTTTTIVATPAITTPLQERAKGISFKSTVTTTIPYQKSKDKGKAIMIDPEKPVKKKDQIELDEELKAAQEEASRTAIYEEWDNEQAMMEADYELVADLQENEREAMSIEEKSRRLAELIRERKKFFAAQRAEAIRNKPPTKTQRRNQMIQYLKNMEGYSHALLKDKSFDEVQKEESSEKKAEGSRKKKSIGRKRAKDKQEQQSSKRQRVEDDKEEEELKKCFELAKEEEIAINAIPLATKVPVVEDLVNLWKLVKAKHEDNRPEEDFEKVLWGDLRVMLEPDVESKVRRSLQGYKRYPLTPIIITNMLNKKLQTDQWNEMVYQLLKLMIQKMNIKFREGLLGLKGFLKLLLLSTAATKVNVAGLQLLEELLLSEG</sequence>
<feature type="region of interest" description="Disordered" evidence="1">
    <location>
        <begin position="177"/>
        <end position="206"/>
    </location>
</feature>
<feature type="compositionally biased region" description="Basic residues" evidence="1">
    <location>
        <begin position="394"/>
        <end position="405"/>
    </location>
</feature>
<feature type="compositionally biased region" description="Basic residues" evidence="1">
    <location>
        <begin position="52"/>
        <end position="62"/>
    </location>
</feature>
<feature type="compositionally biased region" description="Basic and acidic residues" evidence="1">
    <location>
        <begin position="378"/>
        <end position="393"/>
    </location>
</feature>
<comment type="caution">
    <text evidence="2">The sequence shown here is derived from an EMBL/GenBank/DDBJ whole genome shotgun (WGS) entry which is preliminary data.</text>
</comment>
<reference evidence="2" key="2">
    <citation type="submission" date="2022-01" db="EMBL/GenBank/DDBJ databases">
        <authorList>
            <person name="Yamashiro T."/>
            <person name="Shiraishi A."/>
            <person name="Satake H."/>
            <person name="Nakayama K."/>
        </authorList>
    </citation>
    <scope>NUCLEOTIDE SEQUENCE</scope>
</reference>
<protein>
    <submittedName>
        <fullName evidence="2">Uncharacterized protein</fullName>
    </submittedName>
</protein>
<dbReference type="EMBL" id="BQNB010020084">
    <property type="protein sequence ID" value="GJT92168.1"/>
    <property type="molecule type" value="Genomic_DNA"/>
</dbReference>
<proteinExistence type="predicted"/>
<gene>
    <name evidence="2" type="ORF">Tco_1081013</name>
</gene>
<reference evidence="2" key="1">
    <citation type="journal article" date="2022" name="Int. J. Mol. Sci.">
        <title>Draft Genome of Tanacetum Coccineum: Genomic Comparison of Closely Related Tanacetum-Family Plants.</title>
        <authorList>
            <person name="Yamashiro T."/>
            <person name="Shiraishi A."/>
            <person name="Nakayama K."/>
            <person name="Satake H."/>
        </authorList>
    </citation>
    <scope>NUCLEOTIDE SEQUENCE</scope>
</reference>
<organism evidence="2 3">
    <name type="scientific">Tanacetum coccineum</name>
    <dbReference type="NCBI Taxonomy" id="301880"/>
    <lineage>
        <taxon>Eukaryota</taxon>
        <taxon>Viridiplantae</taxon>
        <taxon>Streptophyta</taxon>
        <taxon>Embryophyta</taxon>
        <taxon>Tracheophyta</taxon>
        <taxon>Spermatophyta</taxon>
        <taxon>Magnoliopsida</taxon>
        <taxon>eudicotyledons</taxon>
        <taxon>Gunneridae</taxon>
        <taxon>Pentapetalae</taxon>
        <taxon>asterids</taxon>
        <taxon>campanulids</taxon>
        <taxon>Asterales</taxon>
        <taxon>Asteraceae</taxon>
        <taxon>Asteroideae</taxon>
        <taxon>Anthemideae</taxon>
        <taxon>Anthemidinae</taxon>
        <taxon>Tanacetum</taxon>
    </lineage>
</organism>
<feature type="region of interest" description="Disordered" evidence="1">
    <location>
        <begin position="35"/>
        <end position="89"/>
    </location>
</feature>
<keyword evidence="3" id="KW-1185">Reference proteome</keyword>
<dbReference type="Proteomes" id="UP001151760">
    <property type="component" value="Unassembled WGS sequence"/>
</dbReference>